<keyword evidence="4" id="KW-1185">Reference proteome</keyword>
<name>A0AAE1BG92_PETCI</name>
<dbReference type="Proteomes" id="UP001286313">
    <property type="component" value="Unassembled WGS sequence"/>
</dbReference>
<evidence type="ECO:0000313" key="4">
    <source>
        <dbReference type="Proteomes" id="UP001286313"/>
    </source>
</evidence>
<dbReference type="EMBL" id="JAWQEG010008824">
    <property type="protein sequence ID" value="KAK3849572.1"/>
    <property type="molecule type" value="Genomic_DNA"/>
</dbReference>
<reference evidence="3" key="1">
    <citation type="submission" date="2023-10" db="EMBL/GenBank/DDBJ databases">
        <title>Genome assemblies of two species of porcelain crab, Petrolisthes cinctipes and Petrolisthes manimaculis (Anomura: Porcellanidae).</title>
        <authorList>
            <person name="Angst P."/>
        </authorList>
    </citation>
    <scope>NUCLEOTIDE SEQUENCE</scope>
    <source>
        <strain evidence="3">PB745_01</strain>
        <tissue evidence="3">Gill</tissue>
    </source>
</reference>
<protein>
    <submittedName>
        <fullName evidence="3">Uncharacterized protein</fullName>
    </submittedName>
</protein>
<organism evidence="3 4">
    <name type="scientific">Petrolisthes cinctipes</name>
    <name type="common">Flat porcelain crab</name>
    <dbReference type="NCBI Taxonomy" id="88211"/>
    <lineage>
        <taxon>Eukaryota</taxon>
        <taxon>Metazoa</taxon>
        <taxon>Ecdysozoa</taxon>
        <taxon>Arthropoda</taxon>
        <taxon>Crustacea</taxon>
        <taxon>Multicrustacea</taxon>
        <taxon>Malacostraca</taxon>
        <taxon>Eumalacostraca</taxon>
        <taxon>Eucarida</taxon>
        <taxon>Decapoda</taxon>
        <taxon>Pleocyemata</taxon>
        <taxon>Anomura</taxon>
        <taxon>Galatheoidea</taxon>
        <taxon>Porcellanidae</taxon>
        <taxon>Petrolisthes</taxon>
    </lineage>
</organism>
<proteinExistence type="predicted"/>
<feature type="compositionally biased region" description="Polar residues" evidence="1">
    <location>
        <begin position="1"/>
        <end position="13"/>
    </location>
</feature>
<accession>A0AAE1BG92</accession>
<evidence type="ECO:0000256" key="1">
    <source>
        <dbReference type="SAM" id="MobiDB-lite"/>
    </source>
</evidence>
<dbReference type="InterPro" id="IPR006631">
    <property type="entry name" value="DM4_12"/>
</dbReference>
<dbReference type="Pfam" id="PF07841">
    <property type="entry name" value="DM4_12"/>
    <property type="match status" value="1"/>
</dbReference>
<feature type="region of interest" description="Disordered" evidence="1">
    <location>
        <begin position="1"/>
        <end position="22"/>
    </location>
</feature>
<feature type="transmembrane region" description="Helical" evidence="2">
    <location>
        <begin position="55"/>
        <end position="78"/>
    </location>
</feature>
<keyword evidence="2" id="KW-1133">Transmembrane helix</keyword>
<keyword evidence="2" id="KW-0812">Transmembrane</keyword>
<dbReference type="AlphaFoldDB" id="A0AAE1BG92"/>
<evidence type="ECO:0000256" key="2">
    <source>
        <dbReference type="SAM" id="Phobius"/>
    </source>
</evidence>
<sequence length="199" mass="22154">MTGTTSANTTTEYENLDYPYSEDGEQEVTYTTDLYTDDQMERIISVGAAEGIGVFLVQLLTMTVLAMAAVYVVFVVTLPSVENRSFSWGPLDALAEGEWWSLQELVTNSVDSAHSLLDRLEVDQKTCMKLAVCEAQRAAPAITPLATVMNILRPTLQDWSEWKEAQDAGDTHQDCNEKYPECSSSLSKAVWWSAWGSQY</sequence>
<evidence type="ECO:0000313" key="3">
    <source>
        <dbReference type="EMBL" id="KAK3849572.1"/>
    </source>
</evidence>
<comment type="caution">
    <text evidence="3">The sequence shown here is derived from an EMBL/GenBank/DDBJ whole genome shotgun (WGS) entry which is preliminary data.</text>
</comment>
<gene>
    <name evidence="3" type="ORF">Pcinc_043678</name>
</gene>
<keyword evidence="2" id="KW-0472">Membrane</keyword>